<dbReference type="Pfam" id="PF12900">
    <property type="entry name" value="Pyridox_ox_2"/>
    <property type="match status" value="1"/>
</dbReference>
<dbReference type="SUPFAM" id="SSF50475">
    <property type="entry name" value="FMN-binding split barrel"/>
    <property type="match status" value="1"/>
</dbReference>
<evidence type="ECO:0000313" key="2">
    <source>
        <dbReference type="Proteomes" id="UP000000845"/>
    </source>
</evidence>
<name>D1ALT8_SEBTE</name>
<dbReference type="eggNOG" id="COG3467">
    <property type="taxonomic scope" value="Bacteria"/>
</dbReference>
<dbReference type="Proteomes" id="UP000000845">
    <property type="component" value="Chromosome"/>
</dbReference>
<reference evidence="1 2" key="2">
    <citation type="journal article" date="2010" name="Stand. Genomic Sci.">
        <title>Complete genome sequence of Sebaldella termitidis type strain (NCTC 11300).</title>
        <authorList>
            <person name="Harmon-Smith M."/>
            <person name="Celia L."/>
            <person name="Chertkov O."/>
            <person name="Lapidus A."/>
            <person name="Copeland A."/>
            <person name="Glavina Del Rio T."/>
            <person name="Nolan M."/>
            <person name="Lucas S."/>
            <person name="Tice H."/>
            <person name="Cheng J.F."/>
            <person name="Han C."/>
            <person name="Detter J.C."/>
            <person name="Bruce D."/>
            <person name="Goodwin L."/>
            <person name="Pitluck S."/>
            <person name="Pati A."/>
            <person name="Liolios K."/>
            <person name="Ivanova N."/>
            <person name="Mavromatis K."/>
            <person name="Mikhailova N."/>
            <person name="Chen A."/>
            <person name="Palaniappan K."/>
            <person name="Land M."/>
            <person name="Hauser L."/>
            <person name="Chang Y.J."/>
            <person name="Jeffries C.D."/>
            <person name="Brettin T."/>
            <person name="Goker M."/>
            <person name="Beck B."/>
            <person name="Bristow J."/>
            <person name="Eisen J.A."/>
            <person name="Markowitz V."/>
            <person name="Hugenholtz P."/>
            <person name="Kyrpides N.C."/>
            <person name="Klenk H.P."/>
            <person name="Chen F."/>
        </authorList>
    </citation>
    <scope>NUCLEOTIDE SEQUENCE [LARGE SCALE GENOMIC DNA]</scope>
    <source>
        <strain evidence="2">ATCC 33386 / NCTC 11300</strain>
    </source>
</reference>
<evidence type="ECO:0000313" key="1">
    <source>
        <dbReference type="EMBL" id="ACZ07206.1"/>
    </source>
</evidence>
<protein>
    <submittedName>
        <fullName evidence="1">Pyridoxamine 5'-phosphate oxidase-related FMN-binding protein</fullName>
    </submittedName>
</protein>
<dbReference type="RefSeq" id="WP_012859805.1">
    <property type="nucleotide sequence ID" value="NC_013517.1"/>
</dbReference>
<gene>
    <name evidence="1" type="ordered locus">Sterm_0322</name>
</gene>
<dbReference type="Gene3D" id="2.30.110.10">
    <property type="entry name" value="Electron Transport, Fmn-binding Protein, Chain A"/>
    <property type="match status" value="1"/>
</dbReference>
<dbReference type="PANTHER" id="PTHR34071:SF2">
    <property type="entry name" value="FLAVIN-NUCLEOTIDE-BINDING PROTEIN"/>
    <property type="match status" value="1"/>
</dbReference>
<dbReference type="HOGENOM" id="CLU_067890_2_2_0"/>
<organism evidence="1 2">
    <name type="scientific">Sebaldella termitidis (strain ATCC 33386 / NCTC 11300)</name>
    <dbReference type="NCBI Taxonomy" id="526218"/>
    <lineage>
        <taxon>Bacteria</taxon>
        <taxon>Fusobacteriati</taxon>
        <taxon>Fusobacteriota</taxon>
        <taxon>Fusobacteriia</taxon>
        <taxon>Fusobacteriales</taxon>
        <taxon>Leptotrichiaceae</taxon>
        <taxon>Sebaldella</taxon>
    </lineage>
</organism>
<dbReference type="PANTHER" id="PTHR34071">
    <property type="entry name" value="5-NITROIMIDAZOLE ANTIBIOTICS RESISTANCE PROTEIN, NIMA-FAMILY-RELATED PROTEIN-RELATED"/>
    <property type="match status" value="1"/>
</dbReference>
<dbReference type="EMBL" id="CP001739">
    <property type="protein sequence ID" value="ACZ07206.1"/>
    <property type="molecule type" value="Genomic_DNA"/>
</dbReference>
<dbReference type="InterPro" id="IPR012349">
    <property type="entry name" value="Split_barrel_FMN-bd"/>
</dbReference>
<accession>D1ALT8</accession>
<sequence>MFREIRRIKKKLPESEAVRMLEQLSCCTLALSGDDGYTYSVPVSFVYDNGKIFFHSATEGKKCDSILQNNKISFSAVEKDDIKPAEFTTHYKSVIGFGEITLLEKREEIQHAMELILKKYSPDYMKEGKDYIERAWGHFYTYVIDIHHMTAKGTEKQKE</sequence>
<dbReference type="KEGG" id="str:Sterm_0322"/>
<dbReference type="InterPro" id="IPR024747">
    <property type="entry name" value="Pyridox_Oxase-rel"/>
</dbReference>
<keyword evidence="2" id="KW-1185">Reference proteome</keyword>
<dbReference type="AlphaFoldDB" id="D1ALT8"/>
<reference evidence="2" key="1">
    <citation type="submission" date="2009-09" db="EMBL/GenBank/DDBJ databases">
        <title>The complete chromosome of Sebaldella termitidis ATCC 33386.</title>
        <authorList>
            <consortium name="US DOE Joint Genome Institute (JGI-PGF)"/>
            <person name="Lucas S."/>
            <person name="Copeland A."/>
            <person name="Lapidus A."/>
            <person name="Glavina del Rio T."/>
            <person name="Dalin E."/>
            <person name="Tice H."/>
            <person name="Bruce D."/>
            <person name="Goodwin L."/>
            <person name="Pitluck S."/>
            <person name="Kyrpides N."/>
            <person name="Mavromatis K."/>
            <person name="Ivanova N."/>
            <person name="Mikhailova N."/>
            <person name="Sims D."/>
            <person name="Meincke L."/>
            <person name="Brettin T."/>
            <person name="Detter J.C."/>
            <person name="Han C."/>
            <person name="Larimer F."/>
            <person name="Land M."/>
            <person name="Hauser L."/>
            <person name="Markowitz V."/>
            <person name="Cheng J.F."/>
            <person name="Hugenholtz P."/>
            <person name="Woyke T."/>
            <person name="Wu D."/>
            <person name="Eisen J.A."/>
        </authorList>
    </citation>
    <scope>NUCLEOTIDE SEQUENCE [LARGE SCALE GENOMIC DNA]</scope>
    <source>
        <strain evidence="2">ATCC 33386 / NCTC 11300</strain>
    </source>
</reference>
<proteinExistence type="predicted"/>